<name>A0A6I2LBC1_9BURK</name>
<reference evidence="2 3" key="1">
    <citation type="submission" date="2019-11" db="EMBL/GenBank/DDBJ databases">
        <title>Novel species isolated from a subtropical stream in China.</title>
        <authorList>
            <person name="Lu H."/>
        </authorList>
    </citation>
    <scope>NUCLEOTIDE SEQUENCE [LARGE SCALE GENOMIC DNA]</scope>
    <source>
        <strain evidence="2 3">FT80W</strain>
    </source>
</reference>
<gene>
    <name evidence="2" type="ORF">GJ699_26610</name>
</gene>
<comment type="caution">
    <text evidence="2">The sequence shown here is derived from an EMBL/GenBank/DDBJ whole genome shotgun (WGS) entry which is preliminary data.</text>
</comment>
<evidence type="ECO:0000259" key="1">
    <source>
        <dbReference type="Pfam" id="PF13480"/>
    </source>
</evidence>
<evidence type="ECO:0000313" key="3">
    <source>
        <dbReference type="Proteomes" id="UP000433309"/>
    </source>
</evidence>
<feature type="domain" description="BioF2-like acetyltransferase" evidence="1">
    <location>
        <begin position="151"/>
        <end position="291"/>
    </location>
</feature>
<keyword evidence="3" id="KW-1185">Reference proteome</keyword>
<dbReference type="EMBL" id="WKJK01000017">
    <property type="protein sequence ID" value="MRW93569.1"/>
    <property type="molecule type" value="Genomic_DNA"/>
</dbReference>
<proteinExistence type="predicted"/>
<dbReference type="InterPro" id="IPR016181">
    <property type="entry name" value="Acyl_CoA_acyltransferase"/>
</dbReference>
<dbReference type="Proteomes" id="UP000433309">
    <property type="component" value="Unassembled WGS sequence"/>
</dbReference>
<keyword evidence="2" id="KW-0808">Transferase</keyword>
<dbReference type="InterPro" id="IPR038740">
    <property type="entry name" value="BioF2-like_GNAT_dom"/>
</dbReference>
<dbReference type="AlphaFoldDB" id="A0A6I2LBC1"/>
<dbReference type="SUPFAM" id="SSF55729">
    <property type="entry name" value="Acyl-CoA N-acyltransferases (Nat)"/>
    <property type="match status" value="1"/>
</dbReference>
<protein>
    <submittedName>
        <fullName evidence="2">GNAT family N-acetyltransferase</fullName>
    </submittedName>
</protein>
<dbReference type="RefSeq" id="WP_154382085.1">
    <property type="nucleotide sequence ID" value="NZ_WKJK01000017.1"/>
</dbReference>
<dbReference type="Pfam" id="PF13480">
    <property type="entry name" value="Acetyltransf_6"/>
    <property type="match status" value="1"/>
</dbReference>
<organism evidence="2 3">
    <name type="scientific">Duganella guangzhouensis</name>
    <dbReference type="NCBI Taxonomy" id="2666084"/>
    <lineage>
        <taxon>Bacteria</taxon>
        <taxon>Pseudomonadati</taxon>
        <taxon>Pseudomonadota</taxon>
        <taxon>Betaproteobacteria</taxon>
        <taxon>Burkholderiales</taxon>
        <taxon>Oxalobacteraceae</taxon>
        <taxon>Telluria group</taxon>
        <taxon>Duganella</taxon>
    </lineage>
</organism>
<dbReference type="GO" id="GO:0016740">
    <property type="term" value="F:transferase activity"/>
    <property type="evidence" value="ECO:0007669"/>
    <property type="project" value="UniProtKB-KW"/>
</dbReference>
<sequence>MNPILISTASDRVECHSYTDHIPDYAERELSRLHAGRYSSLAHFEVYGLADQASTYVARHANRTTALLLYRHDGAIVRVLNEGIPLTVDEAQRFARHVFAHAPPPAAVLLRAVDMPPSAGQPLLQRGICEQDSVLMLPASTDAYLDSLGARTRSLLKNRLNKIRREHPSFTFQVTEQGQIDPQHVRAILQLHRQRLAGRRDAIAIDSGEEQRIRQMLERCGLVGVVSIDGQCCAGSICYHNGGVVSARFLAHDTRYDVYRLGFLCAYLMCSHCVERGFRQMNFGWGKEPYKFHLGAQGRDLSDVIIYRNHAQRLRLAPLGLKLAWRAGQFQLRRLLSFLKA</sequence>
<evidence type="ECO:0000313" key="2">
    <source>
        <dbReference type="EMBL" id="MRW93569.1"/>
    </source>
</evidence>
<accession>A0A6I2LBC1</accession>
<dbReference type="Gene3D" id="3.40.630.30">
    <property type="match status" value="1"/>
</dbReference>